<dbReference type="InterPro" id="IPR032710">
    <property type="entry name" value="NTF2-like_dom_sf"/>
</dbReference>
<dbReference type="RefSeq" id="WP_021246049.1">
    <property type="nucleotide sequence ID" value="NZ_JACIIY010000009.1"/>
</dbReference>
<gene>
    <name evidence="2" type="ORF">IQ35_00550</name>
</gene>
<feature type="domain" description="SnoaL-like" evidence="1">
    <location>
        <begin position="11"/>
        <end position="140"/>
    </location>
</feature>
<dbReference type="SUPFAM" id="SSF54427">
    <property type="entry name" value="NTF2-like"/>
    <property type="match status" value="1"/>
</dbReference>
<dbReference type="EMBL" id="VLKK01000002">
    <property type="protein sequence ID" value="TWH96619.1"/>
    <property type="molecule type" value="Genomic_DNA"/>
</dbReference>
<evidence type="ECO:0000313" key="2">
    <source>
        <dbReference type="EMBL" id="TWH96619.1"/>
    </source>
</evidence>
<evidence type="ECO:0000259" key="1">
    <source>
        <dbReference type="Pfam" id="PF13577"/>
    </source>
</evidence>
<sequence>MSASGDDWSAERIADRLQISDVLYRYCGAIDRIQPDALMDRVFHADALIDKTGTPYPVAEFVANVAARHPGVPNASHMVTNILIDFVDTDTAFVESWCIALERHPPAGADGRTVDRVYRVRYGDRFERRGDRRWRIATRTFVIDHVLSAAADPALDPPAAARIEGRRDADDAIVRMRVSLGLPPV</sequence>
<reference evidence="2 3" key="1">
    <citation type="journal article" date="2015" name="Stand. Genomic Sci.">
        <title>Genomic Encyclopedia of Bacterial and Archaeal Type Strains, Phase III: the genomes of soil and plant-associated and newly described type strains.</title>
        <authorList>
            <person name="Whitman W.B."/>
            <person name="Woyke T."/>
            <person name="Klenk H.P."/>
            <person name="Zhou Y."/>
            <person name="Lilburn T.G."/>
            <person name="Beck B.J."/>
            <person name="De Vos P."/>
            <person name="Vandamme P."/>
            <person name="Eisen J.A."/>
            <person name="Garrity G."/>
            <person name="Hugenholtz P."/>
            <person name="Kyrpides N.C."/>
        </authorList>
    </citation>
    <scope>NUCLEOTIDE SEQUENCE [LARGE SCALE GENOMIC DNA]</scope>
    <source>
        <strain evidence="2 3">CGMCC 1.7748</strain>
    </source>
</reference>
<dbReference type="Proteomes" id="UP000316624">
    <property type="component" value="Unassembled WGS sequence"/>
</dbReference>
<accession>A0A562KMI4</accession>
<keyword evidence="3" id="KW-1185">Reference proteome</keyword>
<organism evidence="2 3">
    <name type="scientific">Sphingobium wenxiniae (strain DSM 21828 / CGMCC 1.7748 / JZ-1)</name>
    <dbReference type="NCBI Taxonomy" id="595605"/>
    <lineage>
        <taxon>Bacteria</taxon>
        <taxon>Pseudomonadati</taxon>
        <taxon>Pseudomonadota</taxon>
        <taxon>Alphaproteobacteria</taxon>
        <taxon>Sphingomonadales</taxon>
        <taxon>Sphingomonadaceae</taxon>
        <taxon>Sphingobium</taxon>
    </lineage>
</organism>
<dbReference type="Pfam" id="PF13577">
    <property type="entry name" value="SnoaL_4"/>
    <property type="match status" value="1"/>
</dbReference>
<dbReference type="AlphaFoldDB" id="A0A562KMI4"/>
<protein>
    <submittedName>
        <fullName evidence="2">SnoaL-like protein</fullName>
    </submittedName>
</protein>
<proteinExistence type="predicted"/>
<comment type="caution">
    <text evidence="2">The sequence shown here is derived from an EMBL/GenBank/DDBJ whole genome shotgun (WGS) entry which is preliminary data.</text>
</comment>
<dbReference type="InterPro" id="IPR037401">
    <property type="entry name" value="SnoaL-like"/>
</dbReference>
<dbReference type="Gene3D" id="3.10.450.50">
    <property type="match status" value="1"/>
</dbReference>
<evidence type="ECO:0000313" key="3">
    <source>
        <dbReference type="Proteomes" id="UP000316624"/>
    </source>
</evidence>
<name>A0A562KMI4_SPHWJ</name>